<protein>
    <recommendedName>
        <fullName evidence="1">3-keto-alpha-glucoside-1,2-lyase/3-keto-2-hydroxy-glucal hydratase domain-containing protein</fullName>
    </recommendedName>
</protein>
<evidence type="ECO:0000259" key="1">
    <source>
        <dbReference type="Pfam" id="PF06439"/>
    </source>
</evidence>
<dbReference type="Pfam" id="PF06439">
    <property type="entry name" value="3keto-disac_hyd"/>
    <property type="match status" value="1"/>
</dbReference>
<feature type="domain" description="3-keto-alpha-glucoside-1,2-lyase/3-keto-2-hydroxy-glucal hydratase" evidence="1">
    <location>
        <begin position="55"/>
        <end position="233"/>
    </location>
</feature>
<evidence type="ECO:0000313" key="2">
    <source>
        <dbReference type="EMBL" id="MBB3840833.1"/>
    </source>
</evidence>
<dbReference type="Gene3D" id="2.60.120.560">
    <property type="entry name" value="Exo-inulinase, domain 1"/>
    <property type="match status" value="1"/>
</dbReference>
<dbReference type="InterPro" id="IPR010496">
    <property type="entry name" value="AL/BT2_dom"/>
</dbReference>
<comment type="caution">
    <text evidence="2">The sequence shown here is derived from an EMBL/GenBank/DDBJ whole genome shotgun (WGS) entry which is preliminary data.</text>
</comment>
<dbReference type="RefSeq" id="WP_183978074.1">
    <property type="nucleotide sequence ID" value="NZ_JACIBY010000012.1"/>
</dbReference>
<name>A0A7W5ZPU9_9BACT</name>
<dbReference type="AlphaFoldDB" id="A0A7W5ZPU9"/>
<dbReference type="GO" id="GO:0016787">
    <property type="term" value="F:hydrolase activity"/>
    <property type="evidence" value="ECO:0007669"/>
    <property type="project" value="InterPro"/>
</dbReference>
<evidence type="ECO:0000313" key="3">
    <source>
        <dbReference type="Proteomes" id="UP000541352"/>
    </source>
</evidence>
<sequence>MIRKLVPLFSLVSLVVKSQTVSLNDLSSFKNPSANWSIVGDAVVDLVQNNAMSTTAGKGVLACIHPKGKYGRQYDLVTNFEHGDADVEFDFMMARGSNSGFYLQGRYEIQLFDSWGVRQPHAHDLGAIYERWDESRPTGQKGYEGYAPRMNASKAPGLWQHMKIIFQAPRFDGAGKKIANAKVIKIEVNGITVQENVELAGPTRGSLDGEVAKGPILIQGDHGCVAFRNLSVKQFGEQVPQLKDLKFAQYDGIFMAEPDYSKTKLVKEGSLEKLTYDVANKDNGYLLRFTGKLVVPVAGEYRFQTVHNGGNGILRVNNEEILKWKWWEGQAKVNLPAGEVPFEYVYNKNTDWAKSSLGLSIESDFNRAIELQGLGSVNLSNPTNPILVAPGSTPVVHRSFFRIANENVSHGISVGEPTGIHYAVNLEKGALARVWKGDFLDVTPMWNDRGNGMSIPQGSVLNLNNQPTLALIAGDQTAWPASYGETDGFRQRGYEIDAAGRPTFKYDVAGVKVEDQIRPDADSKFLNRELRITGTIPATLKCRLASGKEIVKISDNTFVVDKSYYIQADGAAIRTIGGNQELVVPAASKINYSLMW</sequence>
<dbReference type="SUPFAM" id="SSF56988">
    <property type="entry name" value="Anthrax protective antigen"/>
    <property type="match status" value="1"/>
</dbReference>
<accession>A0A7W5ZPU9</accession>
<keyword evidence="3" id="KW-1185">Reference proteome</keyword>
<dbReference type="Proteomes" id="UP000541352">
    <property type="component" value="Unassembled WGS sequence"/>
</dbReference>
<gene>
    <name evidence="2" type="ORF">FHS57_004853</name>
</gene>
<organism evidence="2 3">
    <name type="scientific">Runella defluvii</name>
    <dbReference type="NCBI Taxonomy" id="370973"/>
    <lineage>
        <taxon>Bacteria</taxon>
        <taxon>Pseudomonadati</taxon>
        <taxon>Bacteroidota</taxon>
        <taxon>Cytophagia</taxon>
        <taxon>Cytophagales</taxon>
        <taxon>Spirosomataceae</taxon>
        <taxon>Runella</taxon>
    </lineage>
</organism>
<reference evidence="2 3" key="1">
    <citation type="submission" date="2020-08" db="EMBL/GenBank/DDBJ databases">
        <title>Genomic Encyclopedia of Type Strains, Phase IV (KMG-IV): sequencing the most valuable type-strain genomes for metagenomic binning, comparative biology and taxonomic classification.</title>
        <authorList>
            <person name="Goeker M."/>
        </authorList>
    </citation>
    <scope>NUCLEOTIDE SEQUENCE [LARGE SCALE GENOMIC DNA]</scope>
    <source>
        <strain evidence="2 3">DSM 17976</strain>
    </source>
</reference>
<proteinExistence type="predicted"/>
<dbReference type="EMBL" id="JACIBY010000012">
    <property type="protein sequence ID" value="MBB3840833.1"/>
    <property type="molecule type" value="Genomic_DNA"/>
</dbReference>